<dbReference type="AlphaFoldDB" id="A0A3M7PQX0"/>
<organism evidence="1 2">
    <name type="scientific">Brachionus plicatilis</name>
    <name type="common">Marine rotifer</name>
    <name type="synonym">Brachionus muelleri</name>
    <dbReference type="NCBI Taxonomy" id="10195"/>
    <lineage>
        <taxon>Eukaryota</taxon>
        <taxon>Metazoa</taxon>
        <taxon>Spiralia</taxon>
        <taxon>Gnathifera</taxon>
        <taxon>Rotifera</taxon>
        <taxon>Eurotatoria</taxon>
        <taxon>Monogononta</taxon>
        <taxon>Pseudotrocha</taxon>
        <taxon>Ploima</taxon>
        <taxon>Brachionidae</taxon>
        <taxon>Brachionus</taxon>
    </lineage>
</organism>
<proteinExistence type="predicted"/>
<evidence type="ECO:0000313" key="1">
    <source>
        <dbReference type="EMBL" id="RNA01547.1"/>
    </source>
</evidence>
<gene>
    <name evidence="1" type="ORF">BpHYR1_051057</name>
</gene>
<protein>
    <submittedName>
        <fullName evidence="1">Uncharacterized protein</fullName>
    </submittedName>
</protein>
<dbReference type="Proteomes" id="UP000276133">
    <property type="component" value="Unassembled WGS sequence"/>
</dbReference>
<dbReference type="EMBL" id="REGN01009279">
    <property type="protein sequence ID" value="RNA01547.1"/>
    <property type="molecule type" value="Genomic_DNA"/>
</dbReference>
<reference evidence="1 2" key="1">
    <citation type="journal article" date="2018" name="Sci. Rep.">
        <title>Genomic signatures of local adaptation to the degree of environmental predictability in rotifers.</title>
        <authorList>
            <person name="Franch-Gras L."/>
            <person name="Hahn C."/>
            <person name="Garcia-Roger E.M."/>
            <person name="Carmona M.J."/>
            <person name="Serra M."/>
            <person name="Gomez A."/>
        </authorList>
    </citation>
    <scope>NUCLEOTIDE SEQUENCE [LARGE SCALE GENOMIC DNA]</scope>
    <source>
        <strain evidence="1">HYR1</strain>
    </source>
</reference>
<name>A0A3M7PQX0_BRAPC</name>
<keyword evidence="2" id="KW-1185">Reference proteome</keyword>
<evidence type="ECO:0000313" key="2">
    <source>
        <dbReference type="Proteomes" id="UP000276133"/>
    </source>
</evidence>
<accession>A0A3M7PQX0</accession>
<sequence>MLLRTVFFLRFNSLKIEAKKIKLNNRTIEIFDKHFFKLQLFHLQERESLKFFKKINKKSP</sequence>
<comment type="caution">
    <text evidence="1">The sequence shown here is derived from an EMBL/GenBank/DDBJ whole genome shotgun (WGS) entry which is preliminary data.</text>
</comment>